<accession>A0A3A8MXY1</accession>
<protein>
    <submittedName>
        <fullName evidence="7">Polysaccharide biosynthesis tyrosine autokinase</fullName>
        <ecNumber evidence="7">2.7.10.2</ecNumber>
    </submittedName>
</protein>
<gene>
    <name evidence="7" type="ORF">D7X12_30735</name>
</gene>
<dbReference type="RefSeq" id="WP_120628807.1">
    <property type="nucleotide sequence ID" value="NZ_RAWG01000260.1"/>
</dbReference>
<keyword evidence="1 7" id="KW-0808">Transferase</keyword>
<evidence type="ECO:0000256" key="2">
    <source>
        <dbReference type="ARBA" id="ARBA00022741"/>
    </source>
</evidence>
<keyword evidence="8" id="KW-1185">Reference proteome</keyword>
<dbReference type="GO" id="GO:0005524">
    <property type="term" value="F:ATP binding"/>
    <property type="evidence" value="ECO:0007669"/>
    <property type="project" value="UniProtKB-KW"/>
</dbReference>
<dbReference type="Pfam" id="PF13614">
    <property type="entry name" value="AAA_31"/>
    <property type="match status" value="1"/>
</dbReference>
<reference evidence="8" key="1">
    <citation type="submission" date="2018-09" db="EMBL/GenBank/DDBJ databases">
        <authorList>
            <person name="Livingstone P.G."/>
            <person name="Whitworth D.E."/>
        </authorList>
    </citation>
    <scope>NUCLEOTIDE SEQUENCE [LARGE SCALE GENOMIC DNA]</scope>
    <source>
        <strain evidence="8">CA040B</strain>
    </source>
</reference>
<proteinExistence type="predicted"/>
<dbReference type="InterPro" id="IPR027417">
    <property type="entry name" value="P-loop_NTPase"/>
</dbReference>
<dbReference type="EMBL" id="RAWG01000260">
    <property type="protein sequence ID" value="RKH37108.1"/>
    <property type="molecule type" value="Genomic_DNA"/>
</dbReference>
<dbReference type="InterPro" id="IPR050445">
    <property type="entry name" value="Bact_polysacc_biosynth/exp"/>
</dbReference>
<dbReference type="CDD" id="cd05387">
    <property type="entry name" value="BY-kinase"/>
    <property type="match status" value="1"/>
</dbReference>
<dbReference type="InterPro" id="IPR025669">
    <property type="entry name" value="AAA_dom"/>
</dbReference>
<organism evidence="7 8">
    <name type="scientific">Corallococcus sicarius</name>
    <dbReference type="NCBI Taxonomy" id="2316726"/>
    <lineage>
        <taxon>Bacteria</taxon>
        <taxon>Pseudomonadati</taxon>
        <taxon>Myxococcota</taxon>
        <taxon>Myxococcia</taxon>
        <taxon>Myxococcales</taxon>
        <taxon>Cystobacterineae</taxon>
        <taxon>Myxococcaceae</taxon>
        <taxon>Corallococcus</taxon>
    </lineage>
</organism>
<evidence type="ECO:0000313" key="7">
    <source>
        <dbReference type="EMBL" id="RKH37108.1"/>
    </source>
</evidence>
<dbReference type="AlphaFoldDB" id="A0A3A8MXY1"/>
<dbReference type="NCBIfam" id="TIGR01007">
    <property type="entry name" value="eps_fam"/>
    <property type="match status" value="1"/>
</dbReference>
<keyword evidence="3 7" id="KW-0418">Kinase</keyword>
<sequence>MDSTMERAGNFLPRVDESAASSNAVDRRVVTLTAPASAAAEQYRTLYYRLERMREQRPMKVVALTSAMPGEGKTVTSVNLALAAARANPERRILLVDADLRRGQVAPTLGMRNKLGLSELLAGECDVRDVVRRFNSTRLAVIPAGATPEESTQVLASARMKQFLKAVREGFDEVYVDLPPTLPFADAAILGHQMDGVLVVIRANVTPSKVVNQAVEQLAGAALIGCVLNGAEVNATPYLKNYVKK</sequence>
<dbReference type="InterPro" id="IPR005702">
    <property type="entry name" value="Wzc-like_C"/>
</dbReference>
<dbReference type="Gene3D" id="3.40.50.300">
    <property type="entry name" value="P-loop containing nucleotide triphosphate hydrolases"/>
    <property type="match status" value="1"/>
</dbReference>
<dbReference type="GO" id="GO:0004715">
    <property type="term" value="F:non-membrane spanning protein tyrosine kinase activity"/>
    <property type="evidence" value="ECO:0007669"/>
    <property type="project" value="UniProtKB-EC"/>
</dbReference>
<evidence type="ECO:0000256" key="4">
    <source>
        <dbReference type="ARBA" id="ARBA00022840"/>
    </source>
</evidence>
<dbReference type="EC" id="2.7.10.2" evidence="7"/>
<dbReference type="OrthoDB" id="9812433at2"/>
<evidence type="ECO:0000259" key="6">
    <source>
        <dbReference type="Pfam" id="PF13614"/>
    </source>
</evidence>
<dbReference type="Proteomes" id="UP000273405">
    <property type="component" value="Unassembled WGS sequence"/>
</dbReference>
<evidence type="ECO:0000256" key="3">
    <source>
        <dbReference type="ARBA" id="ARBA00022777"/>
    </source>
</evidence>
<comment type="caution">
    <text evidence="7">The sequence shown here is derived from an EMBL/GenBank/DDBJ whole genome shotgun (WGS) entry which is preliminary data.</text>
</comment>
<feature type="domain" description="AAA" evidence="6">
    <location>
        <begin position="59"/>
        <end position="205"/>
    </location>
</feature>
<dbReference type="PANTHER" id="PTHR32309">
    <property type="entry name" value="TYROSINE-PROTEIN KINASE"/>
    <property type="match status" value="1"/>
</dbReference>
<name>A0A3A8MXY1_9BACT</name>
<keyword evidence="5" id="KW-0829">Tyrosine-protein kinase</keyword>
<keyword evidence="2" id="KW-0547">Nucleotide-binding</keyword>
<evidence type="ECO:0000313" key="8">
    <source>
        <dbReference type="Proteomes" id="UP000273405"/>
    </source>
</evidence>
<evidence type="ECO:0000256" key="5">
    <source>
        <dbReference type="ARBA" id="ARBA00023137"/>
    </source>
</evidence>
<keyword evidence="4" id="KW-0067">ATP-binding</keyword>
<evidence type="ECO:0000256" key="1">
    <source>
        <dbReference type="ARBA" id="ARBA00022679"/>
    </source>
</evidence>
<dbReference type="SUPFAM" id="SSF52540">
    <property type="entry name" value="P-loop containing nucleoside triphosphate hydrolases"/>
    <property type="match status" value="1"/>
</dbReference>
<dbReference type="PANTHER" id="PTHR32309:SF31">
    <property type="entry name" value="CAPSULAR EXOPOLYSACCHARIDE FAMILY"/>
    <property type="match status" value="1"/>
</dbReference>